<dbReference type="Gene3D" id="3.40.50.300">
    <property type="entry name" value="P-loop containing nucleotide triphosphate hydrolases"/>
    <property type="match status" value="2"/>
</dbReference>
<dbReference type="SMART" id="SM00490">
    <property type="entry name" value="HELICc"/>
    <property type="match status" value="1"/>
</dbReference>
<feature type="compositionally biased region" description="Low complexity" evidence="10">
    <location>
        <begin position="650"/>
        <end position="673"/>
    </location>
</feature>
<evidence type="ECO:0000256" key="6">
    <source>
        <dbReference type="ARBA" id="ARBA00022840"/>
    </source>
</evidence>
<dbReference type="InterPro" id="IPR001650">
    <property type="entry name" value="Helicase_C-like"/>
</dbReference>
<comment type="catalytic activity">
    <reaction evidence="9">
        <text>ATP + H2O = ADP + phosphate + H(+)</text>
        <dbReference type="Rhea" id="RHEA:13065"/>
        <dbReference type="ChEBI" id="CHEBI:15377"/>
        <dbReference type="ChEBI" id="CHEBI:15378"/>
        <dbReference type="ChEBI" id="CHEBI:30616"/>
        <dbReference type="ChEBI" id="CHEBI:43474"/>
        <dbReference type="ChEBI" id="CHEBI:456216"/>
        <dbReference type="EC" id="3.6.4.13"/>
    </reaction>
</comment>
<evidence type="ECO:0000313" key="14">
    <source>
        <dbReference type="Proteomes" id="UP000246740"/>
    </source>
</evidence>
<keyword evidence="5" id="KW-0347">Helicase</keyword>
<evidence type="ECO:0000256" key="9">
    <source>
        <dbReference type="ARBA" id="ARBA00047984"/>
    </source>
</evidence>
<dbReference type="GO" id="GO:0003724">
    <property type="term" value="F:RNA helicase activity"/>
    <property type="evidence" value="ECO:0007669"/>
    <property type="project" value="UniProtKB-EC"/>
</dbReference>
<dbReference type="EC" id="3.6.4.13" evidence="2"/>
<dbReference type="OrthoDB" id="1191041at2759"/>
<evidence type="ECO:0000256" key="5">
    <source>
        <dbReference type="ARBA" id="ARBA00022806"/>
    </source>
</evidence>
<dbReference type="STRING" id="1882483.A0A317XJJ0"/>
<keyword evidence="6" id="KW-0067">ATP-binding</keyword>
<feature type="domain" description="Helicase C-terminal" evidence="12">
    <location>
        <begin position="288"/>
        <end position="540"/>
    </location>
</feature>
<dbReference type="InterPro" id="IPR014001">
    <property type="entry name" value="Helicase_ATP-bd"/>
</dbReference>
<evidence type="ECO:0000259" key="11">
    <source>
        <dbReference type="PROSITE" id="PS51192"/>
    </source>
</evidence>
<feature type="region of interest" description="Disordered" evidence="10">
    <location>
        <begin position="377"/>
        <end position="457"/>
    </location>
</feature>
<gene>
    <name evidence="13" type="ORF">BCV70DRAFT_202641</name>
</gene>
<comment type="similarity">
    <text evidence="8">Belongs to the DEAD box helicase family. DDX56/DBP9 subfamily.</text>
</comment>
<keyword evidence="3" id="KW-0547">Nucleotide-binding</keyword>
<dbReference type="InterPro" id="IPR027417">
    <property type="entry name" value="P-loop_NTPase"/>
</dbReference>
<dbReference type="InParanoid" id="A0A317XJJ0"/>
<keyword evidence="7" id="KW-0694">RNA-binding</keyword>
<dbReference type="Pfam" id="PF00271">
    <property type="entry name" value="Helicase_C"/>
    <property type="match status" value="2"/>
</dbReference>
<feature type="domain" description="Helicase ATP-binding" evidence="11">
    <location>
        <begin position="91"/>
        <end position="276"/>
    </location>
</feature>
<dbReference type="SMART" id="SM00487">
    <property type="entry name" value="DEXDc"/>
    <property type="match status" value="1"/>
</dbReference>
<dbReference type="PANTHER" id="PTHR47959">
    <property type="entry name" value="ATP-DEPENDENT RNA HELICASE RHLE-RELATED"/>
    <property type="match status" value="1"/>
</dbReference>
<sequence length="688" mass="75302">MAESSSSSSSPSSSSKVVADSLAPQPAPPRAIRPASSSKNSAASHGITLPTQEEAEKLGFNIFAHLLDSRVLRSLADLGFGIPTPIQQKAVPLALGGKDVLARARTGSGKTLAYALPILQKIIHAKSTVSSSDPAYQQTRALVLVPTRELAEQVFLHISAVNTYTRDDVKIANVARDSNDKVQKLLLSEKPDIVIATPSKALAYLQNGALDLRNSLESLAIDEADLILSYGHDANTRSLLSGNFLPSHFQTFLMSATMTQDVDKLKGLLLRNPVILKLSEEDDADASNLTQFYTRATEDEKFLLVYVILKLKLIRGKAILFVNEVERGYRLKLFLEKFGLRACVLNAELPINSRYSIVEEFNKGRFDYIVATDEPTGVSSLDEEESEDLEDNEDGPDGPEQTNIGNRSDSEQADDAQADGKKRKKSTASETTSSKKSRRDQKLKRSGGGGGQSGEFGVSRGVDFVNVSCVINFDMPTSITSYIHRVGRTARGGASGTSLSFVVPSESYGKSKYLTCATTRGDERLLRKLKKSQPSLQEWKYDSSSVDGFRYRVGDTVKSITRALIKEARIKELKTEILNSSKLQSHFEDHPDDLSYLKHDKSLLDSRAQQHHLKHVPQYLVPKIIGATGEKLQSSAASKPSGYIAKNKAKNGNGKSRSSSNKNNNKKTSSGFKSKSKKKVDPLRKFTK</sequence>
<organism evidence="13 14">
    <name type="scientific">Testicularia cyperi</name>
    <dbReference type="NCBI Taxonomy" id="1882483"/>
    <lineage>
        <taxon>Eukaryota</taxon>
        <taxon>Fungi</taxon>
        <taxon>Dikarya</taxon>
        <taxon>Basidiomycota</taxon>
        <taxon>Ustilaginomycotina</taxon>
        <taxon>Ustilaginomycetes</taxon>
        <taxon>Ustilaginales</taxon>
        <taxon>Anthracoideaceae</taxon>
        <taxon>Testicularia</taxon>
    </lineage>
</organism>
<proteinExistence type="inferred from homology"/>
<dbReference type="GO" id="GO:0005524">
    <property type="term" value="F:ATP binding"/>
    <property type="evidence" value="ECO:0007669"/>
    <property type="project" value="UniProtKB-KW"/>
</dbReference>
<evidence type="ECO:0000313" key="13">
    <source>
        <dbReference type="EMBL" id="PWY97698.1"/>
    </source>
</evidence>
<dbReference type="FunCoup" id="A0A317XJJ0">
    <property type="interactions" value="480"/>
</dbReference>
<evidence type="ECO:0000256" key="3">
    <source>
        <dbReference type="ARBA" id="ARBA00022741"/>
    </source>
</evidence>
<dbReference type="PROSITE" id="PS51194">
    <property type="entry name" value="HELICASE_CTER"/>
    <property type="match status" value="1"/>
</dbReference>
<dbReference type="Pfam" id="PF00270">
    <property type="entry name" value="DEAD"/>
    <property type="match status" value="1"/>
</dbReference>
<dbReference type="Proteomes" id="UP000246740">
    <property type="component" value="Unassembled WGS sequence"/>
</dbReference>
<name>A0A317XJJ0_9BASI</name>
<comment type="function">
    <text evidence="1">ATP-binding RNA helicase involved in the biogenesis of 60S ribosomal subunits and is required for the normal formation of 25S and 5.8S rRNAs.</text>
</comment>
<feature type="region of interest" description="Disordered" evidence="10">
    <location>
        <begin position="635"/>
        <end position="688"/>
    </location>
</feature>
<feature type="compositionally biased region" description="Basic residues" evidence="10">
    <location>
        <begin position="435"/>
        <end position="445"/>
    </location>
</feature>
<accession>A0A317XJJ0</accession>
<protein>
    <recommendedName>
        <fullName evidence="2">RNA helicase</fullName>
        <ecNumber evidence="2">3.6.4.13</ecNumber>
    </recommendedName>
</protein>
<feature type="compositionally biased region" description="Acidic residues" evidence="10">
    <location>
        <begin position="381"/>
        <end position="397"/>
    </location>
</feature>
<dbReference type="PANTHER" id="PTHR47959:SF21">
    <property type="entry name" value="DEAD-BOX HELICASE 56"/>
    <property type="match status" value="1"/>
</dbReference>
<dbReference type="EMBL" id="KZ819203">
    <property type="protein sequence ID" value="PWY97698.1"/>
    <property type="molecule type" value="Genomic_DNA"/>
</dbReference>
<reference evidence="13 14" key="1">
    <citation type="journal article" date="2018" name="Mol. Biol. Evol.">
        <title>Broad Genomic Sampling Reveals a Smut Pathogenic Ancestry of the Fungal Clade Ustilaginomycotina.</title>
        <authorList>
            <person name="Kijpornyongpan T."/>
            <person name="Mondo S.J."/>
            <person name="Barry K."/>
            <person name="Sandor L."/>
            <person name="Lee J."/>
            <person name="Lipzen A."/>
            <person name="Pangilinan J."/>
            <person name="LaButti K."/>
            <person name="Hainaut M."/>
            <person name="Henrissat B."/>
            <person name="Grigoriev I.V."/>
            <person name="Spatafora J.W."/>
            <person name="Aime M.C."/>
        </authorList>
    </citation>
    <scope>NUCLEOTIDE SEQUENCE [LARGE SCALE GENOMIC DNA]</scope>
    <source>
        <strain evidence="13 14">MCA 3645</strain>
    </source>
</reference>
<dbReference type="InterPro" id="IPR011545">
    <property type="entry name" value="DEAD/DEAH_box_helicase_dom"/>
</dbReference>
<evidence type="ECO:0000256" key="1">
    <source>
        <dbReference type="ARBA" id="ARBA00003706"/>
    </source>
</evidence>
<dbReference type="PROSITE" id="PS51192">
    <property type="entry name" value="HELICASE_ATP_BIND_1"/>
    <property type="match status" value="1"/>
</dbReference>
<evidence type="ECO:0000256" key="7">
    <source>
        <dbReference type="ARBA" id="ARBA00022884"/>
    </source>
</evidence>
<feature type="region of interest" description="Disordered" evidence="10">
    <location>
        <begin position="1"/>
        <end position="45"/>
    </location>
</feature>
<evidence type="ECO:0000256" key="4">
    <source>
        <dbReference type="ARBA" id="ARBA00022801"/>
    </source>
</evidence>
<evidence type="ECO:0000256" key="2">
    <source>
        <dbReference type="ARBA" id="ARBA00012552"/>
    </source>
</evidence>
<dbReference type="GO" id="GO:0005829">
    <property type="term" value="C:cytosol"/>
    <property type="evidence" value="ECO:0007669"/>
    <property type="project" value="TreeGrafter"/>
</dbReference>
<dbReference type="GO" id="GO:0016787">
    <property type="term" value="F:hydrolase activity"/>
    <property type="evidence" value="ECO:0007669"/>
    <property type="project" value="UniProtKB-KW"/>
</dbReference>
<dbReference type="GO" id="GO:0003723">
    <property type="term" value="F:RNA binding"/>
    <property type="evidence" value="ECO:0007669"/>
    <property type="project" value="UniProtKB-KW"/>
</dbReference>
<keyword evidence="14" id="KW-1185">Reference proteome</keyword>
<evidence type="ECO:0000256" key="10">
    <source>
        <dbReference type="SAM" id="MobiDB-lite"/>
    </source>
</evidence>
<evidence type="ECO:0000256" key="8">
    <source>
        <dbReference type="ARBA" id="ARBA00038041"/>
    </source>
</evidence>
<feature type="compositionally biased region" description="Basic and acidic residues" evidence="10">
    <location>
        <begin position="679"/>
        <end position="688"/>
    </location>
</feature>
<dbReference type="AlphaFoldDB" id="A0A317XJJ0"/>
<dbReference type="CDD" id="cd18787">
    <property type="entry name" value="SF2_C_DEAD"/>
    <property type="match status" value="1"/>
</dbReference>
<dbReference type="CDD" id="cd17961">
    <property type="entry name" value="DEADc_DDX56"/>
    <property type="match status" value="1"/>
</dbReference>
<feature type="compositionally biased region" description="Low complexity" evidence="10">
    <location>
        <begin position="1"/>
        <end position="15"/>
    </location>
</feature>
<evidence type="ECO:0000259" key="12">
    <source>
        <dbReference type="PROSITE" id="PS51194"/>
    </source>
</evidence>
<dbReference type="SUPFAM" id="SSF52540">
    <property type="entry name" value="P-loop containing nucleoside triphosphate hydrolases"/>
    <property type="match status" value="2"/>
</dbReference>
<dbReference type="InterPro" id="IPR050079">
    <property type="entry name" value="DEAD_box_RNA_helicase"/>
</dbReference>
<keyword evidence="4" id="KW-0378">Hydrolase</keyword>